<dbReference type="InterPro" id="IPR026015">
    <property type="entry name" value="ATP_synth_OSCP/delta_N_sf"/>
</dbReference>
<keyword evidence="3 7" id="KW-0375">Hydrogen ion transport</keyword>
<keyword evidence="2 7" id="KW-0813">Transport</keyword>
<sequence length="182" mass="19768">MRASEVSKRYAKAFLAVVKQKGTHSKAFAELQAVAQAFASDASVKSYFENPMISSDQKVTAVKAALTGKSVSEEVMNTIVLLAEKGRLEALEQVVLAVQELLDIEEGVTRGVVQSAQPLSAEAQKDIEGKISKVLNKKIVLTYTQDPKLLGGVVAHVGGWTFDDSIDTHLKKLNEELNRRAN</sequence>
<dbReference type="SUPFAM" id="SSF47928">
    <property type="entry name" value="N-terminal domain of the delta subunit of the F1F0-ATP synthase"/>
    <property type="match status" value="1"/>
</dbReference>
<dbReference type="Pfam" id="PF00213">
    <property type="entry name" value="OSCP"/>
    <property type="match status" value="1"/>
</dbReference>
<dbReference type="EMBL" id="CP093442">
    <property type="protein sequence ID" value="UOF00411.1"/>
    <property type="molecule type" value="Genomic_DNA"/>
</dbReference>
<evidence type="ECO:0000256" key="5">
    <source>
        <dbReference type="ARBA" id="ARBA00023136"/>
    </source>
</evidence>
<accession>A0ABY4C616</accession>
<keyword evidence="7" id="KW-0139">CF(1)</keyword>
<gene>
    <name evidence="7 8" type="primary">atpH</name>
    <name evidence="8" type="ORF">MNR06_11950</name>
</gene>
<keyword evidence="7" id="KW-1003">Cell membrane</keyword>
<comment type="similarity">
    <text evidence="7">Belongs to the ATPase delta chain family.</text>
</comment>
<evidence type="ECO:0000256" key="7">
    <source>
        <dbReference type="HAMAP-Rule" id="MF_01416"/>
    </source>
</evidence>
<keyword evidence="6 7" id="KW-0066">ATP synthesis</keyword>
<comment type="function">
    <text evidence="7">F(1)F(0) ATP synthase produces ATP from ADP in the presence of a proton or sodium gradient. F-type ATPases consist of two structural domains, F(1) containing the extramembraneous catalytic core and F(0) containing the membrane proton channel, linked together by a central stalk and a peripheral stalk. During catalysis, ATP synthesis in the catalytic domain of F(1) is coupled via a rotary mechanism of the central stalk subunits to proton translocation.</text>
</comment>
<evidence type="ECO:0000256" key="2">
    <source>
        <dbReference type="ARBA" id="ARBA00022448"/>
    </source>
</evidence>
<evidence type="ECO:0000256" key="6">
    <source>
        <dbReference type="ARBA" id="ARBA00023310"/>
    </source>
</evidence>
<dbReference type="InterPro" id="IPR000711">
    <property type="entry name" value="ATPase_OSCP/dsu"/>
</dbReference>
<organism evidence="8 9">
    <name type="scientific">Bdellovibrio reynosensis</name>
    <dbReference type="NCBI Taxonomy" id="2835041"/>
    <lineage>
        <taxon>Bacteria</taxon>
        <taxon>Pseudomonadati</taxon>
        <taxon>Bdellovibrionota</taxon>
        <taxon>Bdellovibrionia</taxon>
        <taxon>Bdellovibrionales</taxon>
        <taxon>Pseudobdellovibrionaceae</taxon>
        <taxon>Bdellovibrio</taxon>
    </lineage>
</organism>
<evidence type="ECO:0000313" key="9">
    <source>
        <dbReference type="Proteomes" id="UP000830116"/>
    </source>
</evidence>
<evidence type="ECO:0000313" key="8">
    <source>
        <dbReference type="EMBL" id="UOF00411.1"/>
    </source>
</evidence>
<keyword evidence="4 7" id="KW-0406">Ion transport</keyword>
<proteinExistence type="inferred from homology"/>
<dbReference type="Gene3D" id="1.10.520.20">
    <property type="entry name" value="N-terminal domain of the delta subunit of the F1F0-ATP synthase"/>
    <property type="match status" value="1"/>
</dbReference>
<evidence type="ECO:0000256" key="4">
    <source>
        <dbReference type="ARBA" id="ARBA00023065"/>
    </source>
</evidence>
<keyword evidence="5 7" id="KW-0472">Membrane</keyword>
<comment type="subcellular location">
    <subcellularLocation>
        <location evidence="7">Cell membrane</location>
        <topology evidence="7">Peripheral membrane protein</topology>
    </subcellularLocation>
    <subcellularLocation>
        <location evidence="1">Membrane</location>
    </subcellularLocation>
</comment>
<dbReference type="HAMAP" id="MF_01416">
    <property type="entry name" value="ATP_synth_delta_bact"/>
    <property type="match status" value="1"/>
</dbReference>
<keyword evidence="9" id="KW-1185">Reference proteome</keyword>
<comment type="function">
    <text evidence="7">This protein is part of the stalk that links CF(0) to CF(1). It either transmits conformational changes from CF(0) to CF(1) or is implicated in proton conduction.</text>
</comment>
<dbReference type="PRINTS" id="PR00125">
    <property type="entry name" value="ATPASEDELTA"/>
</dbReference>
<dbReference type="RefSeq" id="WP_243536325.1">
    <property type="nucleotide sequence ID" value="NZ_CP093442.1"/>
</dbReference>
<protein>
    <recommendedName>
        <fullName evidence="7">ATP synthase subunit delta</fullName>
    </recommendedName>
    <alternativeName>
        <fullName evidence="7">ATP synthase F(1) sector subunit delta</fullName>
    </alternativeName>
    <alternativeName>
        <fullName evidence="7">F-type ATPase subunit delta</fullName>
        <shortName evidence="7">F-ATPase subunit delta</shortName>
    </alternativeName>
</protein>
<evidence type="ECO:0000256" key="1">
    <source>
        <dbReference type="ARBA" id="ARBA00004370"/>
    </source>
</evidence>
<dbReference type="Proteomes" id="UP000830116">
    <property type="component" value="Chromosome"/>
</dbReference>
<dbReference type="NCBIfam" id="TIGR01145">
    <property type="entry name" value="ATP_synt_delta"/>
    <property type="match status" value="1"/>
</dbReference>
<reference evidence="8" key="1">
    <citation type="submission" date="2022-03" db="EMBL/GenBank/DDBJ databases">
        <title>Genome Identification and Characterization of new species Bdellovibrio reynosense LBG001 sp. nov. from a Mexico soil sample.</title>
        <authorList>
            <person name="Camilli A."/>
            <person name="Ajao Y."/>
            <person name="Guo X."/>
        </authorList>
    </citation>
    <scope>NUCLEOTIDE SEQUENCE</scope>
    <source>
        <strain evidence="8">LBG001</strain>
    </source>
</reference>
<dbReference type="PANTHER" id="PTHR11910">
    <property type="entry name" value="ATP SYNTHASE DELTA CHAIN"/>
    <property type="match status" value="1"/>
</dbReference>
<name>A0ABY4C616_9BACT</name>
<evidence type="ECO:0000256" key="3">
    <source>
        <dbReference type="ARBA" id="ARBA00022781"/>
    </source>
</evidence>